<dbReference type="SMART" id="SM00649">
    <property type="entry name" value="RL11"/>
    <property type="match status" value="1"/>
</dbReference>
<dbReference type="GO" id="GO:0003735">
    <property type="term" value="F:structural constituent of ribosome"/>
    <property type="evidence" value="ECO:0007669"/>
    <property type="project" value="InterPro"/>
</dbReference>
<dbReference type="InterPro" id="IPR006645">
    <property type="entry name" value="NGN-like_dom"/>
</dbReference>
<dbReference type="PROSITE" id="PS00359">
    <property type="entry name" value="RIBOSOMAL_L11"/>
    <property type="match status" value="1"/>
</dbReference>
<evidence type="ECO:0000256" key="10">
    <source>
        <dbReference type="ARBA" id="ARBA00040104"/>
    </source>
</evidence>
<dbReference type="NCBIfam" id="TIGR01632">
    <property type="entry name" value="L11_bact"/>
    <property type="match status" value="1"/>
</dbReference>
<dbReference type="InterPro" id="IPR020784">
    <property type="entry name" value="Ribosomal_uL11_N"/>
</dbReference>
<dbReference type="Pfam" id="PF02357">
    <property type="entry name" value="NusG"/>
    <property type="match status" value="1"/>
</dbReference>
<feature type="domain" description="NusG-like N-terminal" evidence="13">
    <location>
        <begin position="15"/>
        <end position="125"/>
    </location>
</feature>
<dbReference type="GO" id="GO:0022625">
    <property type="term" value="C:cytosolic large ribosomal subunit"/>
    <property type="evidence" value="ECO:0007669"/>
    <property type="project" value="TreeGrafter"/>
</dbReference>
<evidence type="ECO:0000256" key="2">
    <source>
        <dbReference type="ARBA" id="ARBA00022730"/>
    </source>
</evidence>
<dbReference type="InterPro" id="IPR020783">
    <property type="entry name" value="Ribosomal_uL11_C"/>
</dbReference>
<dbReference type="Gene3D" id="1.10.10.250">
    <property type="entry name" value="Ribosomal protein L11, C-terminal domain"/>
    <property type="match status" value="1"/>
</dbReference>
<dbReference type="CDD" id="cd00349">
    <property type="entry name" value="Ribosomal_L11"/>
    <property type="match status" value="1"/>
</dbReference>
<reference evidence="14" key="3">
    <citation type="submission" date="2023-05" db="EMBL/GenBank/DDBJ databases">
        <authorList>
            <person name="Smith C.H."/>
        </authorList>
    </citation>
    <scope>NUCLEOTIDE SEQUENCE</scope>
    <source>
        <strain evidence="14">CHS0354</strain>
        <tissue evidence="14">Mantle</tissue>
    </source>
</reference>
<sequence length="287" mass="31304">MISKVSEGGSMEMHEKKWFAVRTFSGHERKVKEYLDKKIESMGISDKMSPVYIPYEKFVEIKDGKKKNRVKNAFPGYVLVEAYLDNQTRSIVAEAPSVVGFLGAEKAGMPIPLRYEEVERLFDPQKDESVPNVRSPFDVGVSVKVVEGPFGSLVGVVQEIPAGGATPAPPVGPALGQKQVNIMEFCKQFNAKTQGQAGVITPVVITVYSDKSFTFITKTPPASILLLREAKIEKGSAVPNKTKVGKVSREQVRKIAEMKMPDLTAGSILAAERTIEGTALSMGIVVE</sequence>
<evidence type="ECO:0000256" key="5">
    <source>
        <dbReference type="ARBA" id="ARBA00023163"/>
    </source>
</evidence>
<dbReference type="Pfam" id="PF03946">
    <property type="entry name" value="Ribosomal_L11_N"/>
    <property type="match status" value="1"/>
</dbReference>
<dbReference type="InterPro" id="IPR047050">
    <property type="entry name" value="NGN"/>
</dbReference>
<keyword evidence="15" id="KW-1185">Reference proteome</keyword>
<evidence type="ECO:0000256" key="4">
    <source>
        <dbReference type="ARBA" id="ARBA00022980"/>
    </source>
</evidence>
<dbReference type="InterPro" id="IPR036796">
    <property type="entry name" value="Ribosomal_uL11_N_sf"/>
</dbReference>
<dbReference type="EMBL" id="JAEAOA010001427">
    <property type="protein sequence ID" value="KAK3582541.1"/>
    <property type="molecule type" value="Genomic_DNA"/>
</dbReference>
<evidence type="ECO:0000256" key="8">
    <source>
        <dbReference type="ARBA" id="ARBA00035320"/>
    </source>
</evidence>
<dbReference type="Gene3D" id="3.30.1550.10">
    <property type="entry name" value="Ribosomal protein L11/L12, N-terminal domain"/>
    <property type="match status" value="1"/>
</dbReference>
<evidence type="ECO:0000313" key="15">
    <source>
        <dbReference type="Proteomes" id="UP001195483"/>
    </source>
</evidence>
<reference evidence="14" key="2">
    <citation type="journal article" date="2021" name="Genome Biol. Evol.">
        <title>Developing a high-quality reference genome for a parasitic bivalve with doubly uniparental inheritance (Bivalvia: Unionida).</title>
        <authorList>
            <person name="Smith C.H."/>
        </authorList>
    </citation>
    <scope>NUCLEOTIDE SEQUENCE</scope>
    <source>
        <strain evidence="14">CHS0354</strain>
        <tissue evidence="14">Mantle</tissue>
    </source>
</reference>
<dbReference type="Gene3D" id="3.30.70.940">
    <property type="entry name" value="NusG, N-terminal domain"/>
    <property type="match status" value="1"/>
</dbReference>
<comment type="similarity">
    <text evidence="1 12">Belongs to the universal ribosomal protein uL11 family.</text>
</comment>
<dbReference type="SUPFAM" id="SSF54747">
    <property type="entry name" value="Ribosomal L11/L12e N-terminal domain"/>
    <property type="match status" value="1"/>
</dbReference>
<evidence type="ECO:0000256" key="1">
    <source>
        <dbReference type="ARBA" id="ARBA00010537"/>
    </source>
</evidence>
<reference evidence="14" key="1">
    <citation type="journal article" date="2021" name="Genome Biol. Evol.">
        <title>A High-Quality Reference Genome for a Parasitic Bivalve with Doubly Uniparental Inheritance (Bivalvia: Unionida).</title>
        <authorList>
            <person name="Smith C.H."/>
        </authorList>
    </citation>
    <scope>NUCLEOTIDE SEQUENCE</scope>
    <source>
        <strain evidence="14">CHS0354</strain>
    </source>
</reference>
<dbReference type="PANTHER" id="PTHR11661">
    <property type="entry name" value="60S RIBOSOMAL PROTEIN L12"/>
    <property type="match status" value="1"/>
</dbReference>
<dbReference type="HAMAP" id="MF_00736">
    <property type="entry name" value="Ribosomal_uL11"/>
    <property type="match status" value="1"/>
</dbReference>
<dbReference type="FunFam" id="1.10.10.250:FF:000001">
    <property type="entry name" value="50S ribosomal protein L11"/>
    <property type="match status" value="1"/>
</dbReference>
<dbReference type="AlphaFoldDB" id="A0AAE0VM08"/>
<dbReference type="GO" id="GO:0070180">
    <property type="term" value="F:large ribosomal subunit rRNA binding"/>
    <property type="evidence" value="ECO:0007669"/>
    <property type="project" value="TreeGrafter"/>
</dbReference>
<dbReference type="PANTHER" id="PTHR11661:SF1">
    <property type="entry name" value="LARGE RIBOSOMAL SUBUNIT PROTEIN UL11M"/>
    <property type="match status" value="1"/>
</dbReference>
<dbReference type="InterPro" id="IPR036735">
    <property type="entry name" value="NGN_dom_sf"/>
</dbReference>
<keyword evidence="4 12" id="KW-0689">Ribosomal protein</keyword>
<keyword evidence="5" id="KW-0804">Transcription</keyword>
<organism evidence="14 15">
    <name type="scientific">Potamilus streckersoni</name>
    <dbReference type="NCBI Taxonomy" id="2493646"/>
    <lineage>
        <taxon>Eukaryota</taxon>
        <taxon>Metazoa</taxon>
        <taxon>Spiralia</taxon>
        <taxon>Lophotrochozoa</taxon>
        <taxon>Mollusca</taxon>
        <taxon>Bivalvia</taxon>
        <taxon>Autobranchia</taxon>
        <taxon>Heteroconchia</taxon>
        <taxon>Palaeoheterodonta</taxon>
        <taxon>Unionida</taxon>
        <taxon>Unionoidea</taxon>
        <taxon>Unionidae</taxon>
        <taxon>Ambleminae</taxon>
        <taxon>Lampsilini</taxon>
        <taxon>Potamilus</taxon>
    </lineage>
</organism>
<evidence type="ECO:0000313" key="14">
    <source>
        <dbReference type="EMBL" id="KAK3582541.1"/>
    </source>
</evidence>
<evidence type="ECO:0000256" key="11">
    <source>
        <dbReference type="ARBA" id="ARBA00041455"/>
    </source>
</evidence>
<dbReference type="InterPro" id="IPR020785">
    <property type="entry name" value="Ribosomal_uL11_CS"/>
</dbReference>
<dbReference type="SUPFAM" id="SSF82679">
    <property type="entry name" value="N-utilization substance G protein NusG, N-terminal domain"/>
    <property type="match status" value="1"/>
</dbReference>
<dbReference type="Proteomes" id="UP001195483">
    <property type="component" value="Unassembled WGS sequence"/>
</dbReference>
<dbReference type="InterPro" id="IPR036769">
    <property type="entry name" value="Ribosomal_uL11_C_sf"/>
</dbReference>
<dbReference type="GO" id="GO:0006354">
    <property type="term" value="P:DNA-templated transcription elongation"/>
    <property type="evidence" value="ECO:0007669"/>
    <property type="project" value="InterPro"/>
</dbReference>
<dbReference type="SUPFAM" id="SSF46906">
    <property type="entry name" value="Ribosomal protein L11, C-terminal domain"/>
    <property type="match status" value="1"/>
</dbReference>
<proteinExistence type="inferred from homology"/>
<evidence type="ECO:0000256" key="7">
    <source>
        <dbReference type="ARBA" id="ARBA00035203"/>
    </source>
</evidence>
<dbReference type="FunFam" id="3.30.1550.10:FF:000005">
    <property type="entry name" value="50S ribosomal protein L11"/>
    <property type="match status" value="1"/>
</dbReference>
<dbReference type="InterPro" id="IPR000911">
    <property type="entry name" value="Ribosomal_uL11"/>
</dbReference>
<comment type="caution">
    <text evidence="14">The sequence shown here is derived from an EMBL/GenBank/DDBJ whole genome shotgun (WGS) entry which is preliminary data.</text>
</comment>
<gene>
    <name evidence="14" type="ORF">CHS0354_024095</name>
</gene>
<keyword evidence="2" id="KW-0699">rRNA-binding</keyword>
<dbReference type="InterPro" id="IPR006519">
    <property type="entry name" value="Ribosomal_uL11_bac-typ"/>
</dbReference>
<dbReference type="CDD" id="cd09891">
    <property type="entry name" value="NGN_Bact_1"/>
    <property type="match status" value="1"/>
</dbReference>
<protein>
    <recommendedName>
        <fullName evidence="7">Large ribosomal subunit protein uL11</fullName>
    </recommendedName>
    <alternativeName>
        <fullName evidence="11">39S ribosomal protein L11, mitochondrial</fullName>
    </alternativeName>
    <alternativeName>
        <fullName evidence="8">60S ribosomal protein L12</fullName>
    </alternativeName>
    <alternativeName>
        <fullName evidence="10">Large ribosomal subunit protein uL11m</fullName>
    </alternativeName>
</protein>
<dbReference type="SMART" id="SM00738">
    <property type="entry name" value="NGN"/>
    <property type="match status" value="1"/>
</dbReference>
<evidence type="ECO:0000256" key="9">
    <source>
        <dbReference type="ARBA" id="ARBA00038782"/>
    </source>
</evidence>
<keyword evidence="6 12" id="KW-0687">Ribonucleoprotein</keyword>
<evidence type="ECO:0000256" key="12">
    <source>
        <dbReference type="RuleBase" id="RU003978"/>
    </source>
</evidence>
<evidence type="ECO:0000256" key="3">
    <source>
        <dbReference type="ARBA" id="ARBA00022884"/>
    </source>
</evidence>
<name>A0AAE0VM08_9BIVA</name>
<evidence type="ECO:0000259" key="13">
    <source>
        <dbReference type="SMART" id="SM00738"/>
    </source>
</evidence>
<dbReference type="GO" id="GO:0006412">
    <property type="term" value="P:translation"/>
    <property type="evidence" value="ECO:0007669"/>
    <property type="project" value="InterPro"/>
</dbReference>
<accession>A0AAE0VM08</accession>
<keyword evidence="3" id="KW-0694">RNA-binding</keyword>
<evidence type="ECO:0000256" key="6">
    <source>
        <dbReference type="ARBA" id="ARBA00023274"/>
    </source>
</evidence>
<comment type="subunit">
    <text evidence="9">Component of the mitochondrial ribosome large subunit (39S) which comprises a 16S rRNA and about 50 distinct proteins.</text>
</comment>
<dbReference type="Pfam" id="PF00298">
    <property type="entry name" value="Ribosomal_L11"/>
    <property type="match status" value="1"/>
</dbReference>